<dbReference type="EMBL" id="CM009294">
    <property type="protein sequence ID" value="KAI9395086.1"/>
    <property type="molecule type" value="Genomic_DNA"/>
</dbReference>
<dbReference type="Proteomes" id="UP000006729">
    <property type="component" value="Chromosome 5"/>
</dbReference>
<evidence type="ECO:0000313" key="2">
    <source>
        <dbReference type="Proteomes" id="UP000006729"/>
    </source>
</evidence>
<proteinExistence type="predicted"/>
<organism evidence="1 2">
    <name type="scientific">Populus trichocarpa</name>
    <name type="common">Western balsam poplar</name>
    <name type="synonym">Populus balsamifera subsp. trichocarpa</name>
    <dbReference type="NCBI Taxonomy" id="3694"/>
    <lineage>
        <taxon>Eukaryota</taxon>
        <taxon>Viridiplantae</taxon>
        <taxon>Streptophyta</taxon>
        <taxon>Embryophyta</taxon>
        <taxon>Tracheophyta</taxon>
        <taxon>Spermatophyta</taxon>
        <taxon>Magnoliopsida</taxon>
        <taxon>eudicotyledons</taxon>
        <taxon>Gunneridae</taxon>
        <taxon>Pentapetalae</taxon>
        <taxon>rosids</taxon>
        <taxon>fabids</taxon>
        <taxon>Malpighiales</taxon>
        <taxon>Salicaceae</taxon>
        <taxon>Saliceae</taxon>
        <taxon>Populus</taxon>
    </lineage>
</organism>
<comment type="caution">
    <text evidence="1">The sequence shown here is derived from an EMBL/GenBank/DDBJ whole genome shotgun (WGS) entry which is preliminary data.</text>
</comment>
<sequence>MSNLNNMIMAFCFCFWLRIDDDNFLNLLDEVLGFILILWPKTIFLLVEINKTLPVIFKASWWPKFIIRRLD</sequence>
<keyword evidence="2" id="KW-1185">Reference proteome</keyword>
<protein>
    <submittedName>
        <fullName evidence="1">Uncharacterized protein</fullName>
    </submittedName>
</protein>
<gene>
    <name evidence="1" type="ORF">POPTR_005G182750v4</name>
</gene>
<accession>A0ACC0T0L7</accession>
<evidence type="ECO:0000313" key="1">
    <source>
        <dbReference type="EMBL" id="KAI9395086.1"/>
    </source>
</evidence>
<name>A0ACC0T0L7_POPTR</name>
<reference evidence="1 2" key="1">
    <citation type="journal article" date="2006" name="Science">
        <title>The genome of black cottonwood, Populus trichocarpa (Torr. &amp; Gray).</title>
        <authorList>
            <person name="Tuskan G.A."/>
            <person name="Difazio S."/>
            <person name="Jansson S."/>
            <person name="Bohlmann J."/>
            <person name="Grigoriev I."/>
            <person name="Hellsten U."/>
            <person name="Putnam N."/>
            <person name="Ralph S."/>
            <person name="Rombauts S."/>
            <person name="Salamov A."/>
            <person name="Schein J."/>
            <person name="Sterck L."/>
            <person name="Aerts A."/>
            <person name="Bhalerao R.R."/>
            <person name="Bhalerao R.P."/>
            <person name="Blaudez D."/>
            <person name="Boerjan W."/>
            <person name="Brun A."/>
            <person name="Brunner A."/>
            <person name="Busov V."/>
            <person name="Campbell M."/>
            <person name="Carlson J."/>
            <person name="Chalot M."/>
            <person name="Chapman J."/>
            <person name="Chen G.L."/>
            <person name="Cooper D."/>
            <person name="Coutinho P.M."/>
            <person name="Couturier J."/>
            <person name="Covert S."/>
            <person name="Cronk Q."/>
            <person name="Cunningham R."/>
            <person name="Davis J."/>
            <person name="Degroeve S."/>
            <person name="Dejardin A."/>
            <person name="Depamphilis C."/>
            <person name="Detter J."/>
            <person name="Dirks B."/>
            <person name="Dubchak I."/>
            <person name="Duplessis S."/>
            <person name="Ehlting J."/>
            <person name="Ellis B."/>
            <person name="Gendler K."/>
            <person name="Goodstein D."/>
            <person name="Gribskov M."/>
            <person name="Grimwood J."/>
            <person name="Groover A."/>
            <person name="Gunter L."/>
            <person name="Hamberger B."/>
            <person name="Heinze B."/>
            <person name="Helariutta Y."/>
            <person name="Henrissat B."/>
            <person name="Holligan D."/>
            <person name="Holt R."/>
            <person name="Huang W."/>
            <person name="Islam-Faridi N."/>
            <person name="Jones S."/>
            <person name="Jones-Rhoades M."/>
            <person name="Jorgensen R."/>
            <person name="Joshi C."/>
            <person name="Kangasjarvi J."/>
            <person name="Karlsson J."/>
            <person name="Kelleher C."/>
            <person name="Kirkpatrick R."/>
            <person name="Kirst M."/>
            <person name="Kohler A."/>
            <person name="Kalluri U."/>
            <person name="Larimer F."/>
            <person name="Leebens-Mack J."/>
            <person name="Leple J.C."/>
            <person name="Locascio P."/>
            <person name="Lou Y."/>
            <person name="Lucas S."/>
            <person name="Martin F."/>
            <person name="Montanini B."/>
            <person name="Napoli C."/>
            <person name="Nelson D.R."/>
            <person name="Nelson C."/>
            <person name="Nieminen K."/>
            <person name="Nilsson O."/>
            <person name="Pereda V."/>
            <person name="Peter G."/>
            <person name="Philippe R."/>
            <person name="Pilate G."/>
            <person name="Poliakov A."/>
            <person name="Razumovskaya J."/>
            <person name="Richardson P."/>
            <person name="Rinaldi C."/>
            <person name="Ritland K."/>
            <person name="Rouze P."/>
            <person name="Ryaboy D."/>
            <person name="Schmutz J."/>
            <person name="Schrader J."/>
            <person name="Segerman B."/>
            <person name="Shin H."/>
            <person name="Siddiqui A."/>
            <person name="Sterky F."/>
            <person name="Terry A."/>
            <person name="Tsai C.J."/>
            <person name="Uberbacher E."/>
            <person name="Unneberg P."/>
            <person name="Vahala J."/>
            <person name="Wall K."/>
            <person name="Wessler S."/>
            <person name="Yang G."/>
            <person name="Yin T."/>
            <person name="Douglas C."/>
            <person name="Marra M."/>
            <person name="Sandberg G."/>
            <person name="Van de Peer Y."/>
            <person name="Rokhsar D."/>
        </authorList>
    </citation>
    <scope>NUCLEOTIDE SEQUENCE [LARGE SCALE GENOMIC DNA]</scope>
    <source>
        <strain evidence="2">cv. Nisqually</strain>
    </source>
</reference>